<proteinExistence type="predicted"/>
<reference evidence="2" key="2">
    <citation type="submission" date="2021-04" db="EMBL/GenBank/DDBJ databases">
        <authorList>
            <person name="Gilroy R."/>
        </authorList>
    </citation>
    <scope>NUCLEOTIDE SEQUENCE</scope>
    <source>
        <strain evidence="2">2239</strain>
    </source>
</reference>
<reference evidence="2" key="1">
    <citation type="journal article" date="2021" name="PeerJ">
        <title>Extensive microbial diversity within the chicken gut microbiome revealed by metagenomics and culture.</title>
        <authorList>
            <person name="Gilroy R."/>
            <person name="Ravi A."/>
            <person name="Getino M."/>
            <person name="Pursley I."/>
            <person name="Horton D.L."/>
            <person name="Alikhan N.F."/>
            <person name="Baker D."/>
            <person name="Gharbi K."/>
            <person name="Hall N."/>
            <person name="Watson M."/>
            <person name="Adriaenssens E.M."/>
            <person name="Foster-Nyarko E."/>
            <person name="Jarju S."/>
            <person name="Secka A."/>
            <person name="Antonio M."/>
            <person name="Oren A."/>
            <person name="Chaudhuri R.R."/>
            <person name="La Ragione R."/>
            <person name="Hildebrand F."/>
            <person name="Pallen M.J."/>
        </authorList>
    </citation>
    <scope>NUCLEOTIDE SEQUENCE</scope>
    <source>
        <strain evidence="2">2239</strain>
    </source>
</reference>
<evidence type="ECO:0000313" key="3">
    <source>
        <dbReference type="Proteomes" id="UP000824193"/>
    </source>
</evidence>
<protein>
    <submittedName>
        <fullName evidence="2">YobA family protein</fullName>
    </submittedName>
</protein>
<dbReference type="Proteomes" id="UP000824193">
    <property type="component" value="Unassembled WGS sequence"/>
</dbReference>
<name>A0A9D2AD48_9FIRM</name>
<evidence type="ECO:0000256" key="1">
    <source>
        <dbReference type="SAM" id="SignalP"/>
    </source>
</evidence>
<keyword evidence="1" id="KW-0732">Signal</keyword>
<sequence length="255" mass="27443">MKRLIAALLVLCLVGCSAPASASVPSVPSPGVAAVTCRIADGAEDGSLLLAGQGEDTGLYRLSAADLPITLDGEEASAADLRDGMLVTVYFSGEMLESYPASFHQPTRLEAVSEGADDRAGLALQALDDLWSEDTALNENIEELSVYIDETLIPNPAERAAAAWRFAELHQLPPPMTYSWEELCDEGYVNKEELSWEKGCYLELKAAEDAGTGKTLRFNAQKWRGGLVAIMYDGCTAKQKTDGGWKYERGVFAIA</sequence>
<feature type="signal peptide" evidence="1">
    <location>
        <begin position="1"/>
        <end position="22"/>
    </location>
</feature>
<comment type="caution">
    <text evidence="2">The sequence shown here is derived from an EMBL/GenBank/DDBJ whole genome shotgun (WGS) entry which is preliminary data.</text>
</comment>
<evidence type="ECO:0000313" key="2">
    <source>
        <dbReference type="EMBL" id="HIX04482.1"/>
    </source>
</evidence>
<dbReference type="EMBL" id="DXFW01000001">
    <property type="protein sequence ID" value="HIX04482.1"/>
    <property type="molecule type" value="Genomic_DNA"/>
</dbReference>
<gene>
    <name evidence="2" type="ORF">H9865_00010</name>
</gene>
<organism evidence="2 3">
    <name type="scientific">Candidatus Allofournierella pullicola</name>
    <dbReference type="NCBI Taxonomy" id="2838596"/>
    <lineage>
        <taxon>Bacteria</taxon>
        <taxon>Bacillati</taxon>
        <taxon>Bacillota</taxon>
        <taxon>Clostridia</taxon>
        <taxon>Eubacteriales</taxon>
        <taxon>Oscillospiraceae</taxon>
        <taxon>Allofournierella</taxon>
    </lineage>
</organism>
<dbReference type="AlphaFoldDB" id="A0A9D2AD48"/>
<accession>A0A9D2AD48</accession>
<feature type="chain" id="PRO_5039234779" evidence="1">
    <location>
        <begin position="23"/>
        <end position="255"/>
    </location>
</feature>